<comment type="caution">
    <text evidence="1">The sequence shown here is derived from an EMBL/GenBank/DDBJ whole genome shotgun (WGS) entry which is preliminary data.</text>
</comment>
<organism evidence="1 2">
    <name type="scientific">Paenibacillus endophyticus</name>
    <dbReference type="NCBI Taxonomy" id="1294268"/>
    <lineage>
        <taxon>Bacteria</taxon>
        <taxon>Bacillati</taxon>
        <taxon>Bacillota</taxon>
        <taxon>Bacilli</taxon>
        <taxon>Bacillales</taxon>
        <taxon>Paenibacillaceae</taxon>
        <taxon>Paenibacillus</taxon>
    </lineage>
</organism>
<dbReference type="RefSeq" id="WP_183566608.1">
    <property type="nucleotide sequence ID" value="NZ_CBCSLB010000013.1"/>
</dbReference>
<dbReference type="Proteomes" id="UP000518605">
    <property type="component" value="Unassembled WGS sequence"/>
</dbReference>
<gene>
    <name evidence="1" type="ORF">FHS16_004069</name>
</gene>
<sequence>MNHPALYELEYLFECEAGIIEEGIPWVYGDAKFRLARENREIDFIIGIANRCGEIIMRVDHRSLLQLEIRITWGTSLELQR</sequence>
<accession>A0A7W5CA62</accession>
<dbReference type="EMBL" id="JACHXW010000013">
    <property type="protein sequence ID" value="MBB3153993.1"/>
    <property type="molecule type" value="Genomic_DNA"/>
</dbReference>
<reference evidence="1 2" key="1">
    <citation type="submission" date="2020-08" db="EMBL/GenBank/DDBJ databases">
        <title>Genomic Encyclopedia of Type Strains, Phase III (KMG-III): the genomes of soil and plant-associated and newly described type strains.</title>
        <authorList>
            <person name="Whitman W."/>
        </authorList>
    </citation>
    <scope>NUCLEOTIDE SEQUENCE [LARGE SCALE GENOMIC DNA]</scope>
    <source>
        <strain evidence="1 2">CECT 8234</strain>
    </source>
</reference>
<proteinExistence type="predicted"/>
<keyword evidence="2" id="KW-1185">Reference proteome</keyword>
<protein>
    <submittedName>
        <fullName evidence="1">Uncharacterized protein</fullName>
    </submittedName>
</protein>
<evidence type="ECO:0000313" key="2">
    <source>
        <dbReference type="Proteomes" id="UP000518605"/>
    </source>
</evidence>
<dbReference type="AlphaFoldDB" id="A0A7W5CA62"/>
<evidence type="ECO:0000313" key="1">
    <source>
        <dbReference type="EMBL" id="MBB3153993.1"/>
    </source>
</evidence>
<name>A0A7W5CA62_9BACL</name>